<sequence>MIVLVLLGALALTVGGCVCVVWADRGGPRWVRAVAHVTLALGETLRRARKRRRRSLNQSGDSTGD</sequence>
<name>A0ABZ1WJM2_9ACTN</name>
<organism evidence="1 2">
    <name type="scientific">Kitasatospora herbaricolor</name>
    <dbReference type="NCBI Taxonomy" id="68217"/>
    <lineage>
        <taxon>Bacteria</taxon>
        <taxon>Bacillati</taxon>
        <taxon>Actinomycetota</taxon>
        <taxon>Actinomycetes</taxon>
        <taxon>Kitasatosporales</taxon>
        <taxon>Streptomycetaceae</taxon>
        <taxon>Kitasatospora</taxon>
    </lineage>
</organism>
<dbReference type="RefSeq" id="WP_329611732.1">
    <property type="nucleotide sequence ID" value="NZ_CP108482.1"/>
</dbReference>
<dbReference type="Proteomes" id="UP001432014">
    <property type="component" value="Chromosome"/>
</dbReference>
<keyword evidence="2" id="KW-1185">Reference proteome</keyword>
<accession>A0ABZ1WJM2</accession>
<evidence type="ECO:0000313" key="1">
    <source>
        <dbReference type="EMBL" id="WUS61073.1"/>
    </source>
</evidence>
<proteinExistence type="predicted"/>
<reference evidence="1 2" key="1">
    <citation type="submission" date="2022-10" db="EMBL/GenBank/DDBJ databases">
        <title>The complete genomes of actinobacterial strains from the NBC collection.</title>
        <authorList>
            <person name="Joergensen T.S."/>
            <person name="Alvarez Arevalo M."/>
            <person name="Sterndorff E.B."/>
            <person name="Faurdal D."/>
            <person name="Vuksanovic O."/>
            <person name="Mourched A.-S."/>
            <person name="Charusanti P."/>
            <person name="Shaw S."/>
            <person name="Blin K."/>
            <person name="Weber T."/>
        </authorList>
    </citation>
    <scope>NUCLEOTIDE SEQUENCE [LARGE SCALE GENOMIC DNA]</scope>
    <source>
        <strain evidence="1 2">NBC_01247</strain>
    </source>
</reference>
<dbReference type="EMBL" id="CP108482">
    <property type="protein sequence ID" value="WUS61073.1"/>
    <property type="molecule type" value="Genomic_DNA"/>
</dbReference>
<evidence type="ECO:0000313" key="2">
    <source>
        <dbReference type="Proteomes" id="UP001432014"/>
    </source>
</evidence>
<gene>
    <name evidence="1" type="ORF">OG469_39610</name>
</gene>
<protein>
    <submittedName>
        <fullName evidence="1">Uncharacterized protein</fullName>
    </submittedName>
</protein>